<feature type="binding site" evidence="9">
    <location>
        <position position="45"/>
    </location>
    <ligand>
        <name>substrate</name>
    </ligand>
</feature>
<feature type="binding site" evidence="9">
    <location>
        <position position="13"/>
    </location>
    <ligand>
        <name>substrate</name>
    </ligand>
</feature>
<dbReference type="GO" id="GO:0004595">
    <property type="term" value="F:pantetheine-phosphate adenylyltransferase activity"/>
    <property type="evidence" value="ECO:0007669"/>
    <property type="project" value="UniProtKB-EC"/>
</dbReference>
<dbReference type="EC" id="2.7.7.3" evidence="9"/>
<dbReference type="InterPro" id="IPR014729">
    <property type="entry name" value="Rossmann-like_a/b/a_fold"/>
</dbReference>
<comment type="catalytic activity">
    <reaction evidence="8 9">
        <text>(R)-4'-phosphopantetheine + ATP + H(+) = 3'-dephospho-CoA + diphosphate</text>
        <dbReference type="Rhea" id="RHEA:19801"/>
        <dbReference type="ChEBI" id="CHEBI:15378"/>
        <dbReference type="ChEBI" id="CHEBI:30616"/>
        <dbReference type="ChEBI" id="CHEBI:33019"/>
        <dbReference type="ChEBI" id="CHEBI:57328"/>
        <dbReference type="ChEBI" id="CHEBI:61723"/>
        <dbReference type="EC" id="2.7.7.3"/>
    </reaction>
</comment>
<comment type="subunit">
    <text evidence="9">Homohexamer.</text>
</comment>
<comment type="function">
    <text evidence="9">Reversibly transfers an adenylyl group from ATP to 4'-phosphopantetheine, yielding dephospho-CoA (dPCoA) and pyrophosphate.</text>
</comment>
<feature type="binding site" evidence="9">
    <location>
        <position position="78"/>
    </location>
    <ligand>
        <name>substrate</name>
    </ligand>
</feature>
<dbReference type="PANTHER" id="PTHR21342:SF1">
    <property type="entry name" value="PHOSPHOPANTETHEINE ADENYLYLTRANSFERASE"/>
    <property type="match status" value="1"/>
</dbReference>
<dbReference type="PRINTS" id="PR01020">
    <property type="entry name" value="LPSBIOSNTHSS"/>
</dbReference>
<evidence type="ECO:0000313" key="12">
    <source>
        <dbReference type="Proteomes" id="UP001209681"/>
    </source>
</evidence>
<keyword evidence="1 9" id="KW-0963">Cytoplasm</keyword>
<comment type="subcellular location">
    <subcellularLocation>
        <location evidence="9">Cytoplasm</location>
    </subcellularLocation>
</comment>
<feature type="binding site" evidence="9">
    <location>
        <begin position="93"/>
        <end position="95"/>
    </location>
    <ligand>
        <name>ATP</name>
        <dbReference type="ChEBI" id="CHEBI:30616"/>
    </ligand>
</feature>
<evidence type="ECO:0000256" key="7">
    <source>
        <dbReference type="ARBA" id="ARBA00022993"/>
    </source>
</evidence>
<evidence type="ECO:0000313" key="11">
    <source>
        <dbReference type="EMBL" id="MCW7754788.1"/>
    </source>
</evidence>
<dbReference type="NCBIfam" id="TIGR01510">
    <property type="entry name" value="coaD_prev_kdtB"/>
    <property type="match status" value="1"/>
</dbReference>
<dbReference type="SUPFAM" id="SSF52374">
    <property type="entry name" value="Nucleotidylyl transferase"/>
    <property type="match status" value="1"/>
</dbReference>
<evidence type="ECO:0000256" key="5">
    <source>
        <dbReference type="ARBA" id="ARBA00022840"/>
    </source>
</evidence>
<feature type="binding site" evidence="9">
    <location>
        <position position="103"/>
    </location>
    <ligand>
        <name>ATP</name>
        <dbReference type="ChEBI" id="CHEBI:30616"/>
    </ligand>
</feature>
<evidence type="ECO:0000256" key="8">
    <source>
        <dbReference type="ARBA" id="ARBA00029346"/>
    </source>
</evidence>
<feature type="site" description="Transition state stabilizer" evidence="9">
    <location>
        <position position="21"/>
    </location>
</feature>
<evidence type="ECO:0000256" key="9">
    <source>
        <dbReference type="HAMAP-Rule" id="MF_00151"/>
    </source>
</evidence>
<dbReference type="NCBIfam" id="TIGR00125">
    <property type="entry name" value="cyt_tran_rel"/>
    <property type="match status" value="1"/>
</dbReference>
<evidence type="ECO:0000256" key="1">
    <source>
        <dbReference type="ARBA" id="ARBA00022490"/>
    </source>
</evidence>
<sequence length="170" mass="19135">METFRNIAIYPGSFDPLTNGHIDIIERALGIFDKVIVAILHNPNKTGFFTVEERKDLIRESLAEHADRIEVDSFDGLLVDYAEKKGAKAIVRGMRAMGDFESEFQMAMMNRRLNRDVQTVFLITGLRWIFTSSSVIKEAASFGADISGMVSPAVLHKLQEKMKQKGIRGQ</sequence>
<feature type="binding site" evidence="9">
    <location>
        <begin position="128"/>
        <end position="134"/>
    </location>
    <ligand>
        <name>ATP</name>
        <dbReference type="ChEBI" id="CHEBI:30616"/>
    </ligand>
</feature>
<evidence type="ECO:0000256" key="2">
    <source>
        <dbReference type="ARBA" id="ARBA00022679"/>
    </source>
</evidence>
<organism evidence="11 12">
    <name type="scientific">Desulfobotulus pelophilus</name>
    <dbReference type="NCBI Taxonomy" id="2823377"/>
    <lineage>
        <taxon>Bacteria</taxon>
        <taxon>Pseudomonadati</taxon>
        <taxon>Thermodesulfobacteriota</taxon>
        <taxon>Desulfobacteria</taxon>
        <taxon>Desulfobacterales</taxon>
        <taxon>Desulfobacteraceae</taxon>
        <taxon>Desulfobotulus</taxon>
    </lineage>
</organism>
<feature type="binding site" evidence="9">
    <location>
        <position position="21"/>
    </location>
    <ligand>
        <name>ATP</name>
        <dbReference type="ChEBI" id="CHEBI:30616"/>
    </ligand>
</feature>
<dbReference type="PANTHER" id="PTHR21342">
    <property type="entry name" value="PHOSPHOPANTETHEINE ADENYLYLTRANSFERASE"/>
    <property type="match status" value="1"/>
</dbReference>
<keyword evidence="3 9" id="KW-0548">Nucleotidyltransferase</keyword>
<dbReference type="RefSeq" id="WP_265425701.1">
    <property type="nucleotide sequence ID" value="NZ_JAPFPW010000015.1"/>
</dbReference>
<dbReference type="Gene3D" id="3.40.50.620">
    <property type="entry name" value="HUPs"/>
    <property type="match status" value="1"/>
</dbReference>
<evidence type="ECO:0000256" key="3">
    <source>
        <dbReference type="ARBA" id="ARBA00022695"/>
    </source>
</evidence>
<feature type="domain" description="Cytidyltransferase-like" evidence="10">
    <location>
        <begin position="9"/>
        <end position="138"/>
    </location>
</feature>
<dbReference type="CDD" id="cd02163">
    <property type="entry name" value="PPAT"/>
    <property type="match status" value="1"/>
</dbReference>
<comment type="pathway">
    <text evidence="9">Cofactor biosynthesis; coenzyme A biosynthesis; CoA from (R)-pantothenate: step 4/5.</text>
</comment>
<gene>
    <name evidence="9 11" type="primary">coaD</name>
    <name evidence="11" type="ORF">OOT00_12425</name>
</gene>
<evidence type="ECO:0000256" key="4">
    <source>
        <dbReference type="ARBA" id="ARBA00022741"/>
    </source>
</evidence>
<keyword evidence="2 9" id="KW-0808">Transferase</keyword>
<comment type="cofactor">
    <cofactor evidence="9">
        <name>Mg(2+)</name>
        <dbReference type="ChEBI" id="CHEBI:18420"/>
    </cofactor>
</comment>
<keyword evidence="5 9" id="KW-0067">ATP-binding</keyword>
<dbReference type="EMBL" id="JAPFPW010000015">
    <property type="protein sequence ID" value="MCW7754788.1"/>
    <property type="molecule type" value="Genomic_DNA"/>
</dbReference>
<reference evidence="11 12" key="1">
    <citation type="submission" date="2022-11" db="EMBL/GenBank/DDBJ databases">
        <title>Desulfobotulus tamanensis H1 sp. nov. - anaerobic, alkaliphilic, sulphate reducing bacterium isolated from terrestrial mud volcano.</title>
        <authorList>
            <person name="Frolova A."/>
            <person name="Merkel A.Y."/>
            <person name="Slobodkin A.I."/>
        </authorList>
    </citation>
    <scope>NUCLEOTIDE SEQUENCE [LARGE SCALE GENOMIC DNA]</scope>
    <source>
        <strain evidence="11 12">H1</strain>
    </source>
</reference>
<dbReference type="Proteomes" id="UP001209681">
    <property type="component" value="Unassembled WGS sequence"/>
</dbReference>
<feature type="binding site" evidence="9">
    <location>
        <position position="92"/>
    </location>
    <ligand>
        <name>substrate</name>
    </ligand>
</feature>
<name>A0ABT3NBF2_9BACT</name>
<evidence type="ECO:0000256" key="6">
    <source>
        <dbReference type="ARBA" id="ARBA00022842"/>
    </source>
</evidence>
<dbReference type="HAMAP" id="MF_00151">
    <property type="entry name" value="PPAT_bact"/>
    <property type="match status" value="1"/>
</dbReference>
<keyword evidence="7 9" id="KW-0173">Coenzyme A biosynthesis</keyword>
<dbReference type="InterPro" id="IPR001980">
    <property type="entry name" value="PPAT"/>
</dbReference>
<accession>A0ABT3NBF2</accession>
<comment type="similarity">
    <text evidence="9">Belongs to the bacterial CoaD family.</text>
</comment>
<dbReference type="Pfam" id="PF01467">
    <property type="entry name" value="CTP_transf_like"/>
    <property type="match status" value="1"/>
</dbReference>
<proteinExistence type="inferred from homology"/>
<keyword evidence="12" id="KW-1185">Reference proteome</keyword>
<keyword evidence="4 9" id="KW-0547">Nucleotide-binding</keyword>
<keyword evidence="6 9" id="KW-0460">Magnesium</keyword>
<feature type="binding site" evidence="9">
    <location>
        <begin position="13"/>
        <end position="14"/>
    </location>
    <ligand>
        <name>ATP</name>
        <dbReference type="ChEBI" id="CHEBI:30616"/>
    </ligand>
</feature>
<evidence type="ECO:0000259" key="10">
    <source>
        <dbReference type="Pfam" id="PF01467"/>
    </source>
</evidence>
<dbReference type="InterPro" id="IPR004821">
    <property type="entry name" value="Cyt_trans-like"/>
</dbReference>
<comment type="caution">
    <text evidence="11">The sequence shown here is derived from an EMBL/GenBank/DDBJ whole genome shotgun (WGS) entry which is preliminary data.</text>
</comment>
<protein>
    <recommendedName>
        <fullName evidence="9">Phosphopantetheine adenylyltransferase</fullName>
        <ecNumber evidence="9">2.7.7.3</ecNumber>
    </recommendedName>
    <alternativeName>
        <fullName evidence="9">Dephospho-CoA pyrophosphorylase</fullName>
    </alternativeName>
    <alternativeName>
        <fullName evidence="9">Pantetheine-phosphate adenylyltransferase</fullName>
        <shortName evidence="9">PPAT</shortName>
    </alternativeName>
</protein>